<evidence type="ECO:0000256" key="14">
    <source>
        <dbReference type="ARBA" id="ARBA00068988"/>
    </source>
</evidence>
<keyword evidence="7" id="KW-0268">Exocytosis</keyword>
<reference evidence="19" key="1">
    <citation type="submission" date="2015-02" db="EMBL/GenBank/DDBJ databases">
        <title>Genome sequencing for Strongylocentrotus purpuratus.</title>
        <authorList>
            <person name="Murali S."/>
            <person name="Liu Y."/>
            <person name="Vee V."/>
            <person name="English A."/>
            <person name="Wang M."/>
            <person name="Skinner E."/>
            <person name="Han Y."/>
            <person name="Muzny D.M."/>
            <person name="Worley K.C."/>
            <person name="Gibbs R.A."/>
        </authorList>
    </citation>
    <scope>NUCLEOTIDE SEQUENCE</scope>
</reference>
<dbReference type="Proteomes" id="UP000007110">
    <property type="component" value="Unassembled WGS sequence"/>
</dbReference>
<evidence type="ECO:0000256" key="10">
    <source>
        <dbReference type="ARBA" id="ARBA00022927"/>
    </source>
</evidence>
<dbReference type="SMART" id="SM01313">
    <property type="entry name" value="Sec3-PIP2_bind"/>
    <property type="match status" value="1"/>
</dbReference>
<dbReference type="GO" id="GO:0015031">
    <property type="term" value="P:protein transport"/>
    <property type="evidence" value="ECO:0007669"/>
    <property type="project" value="UniProtKB-KW"/>
</dbReference>
<dbReference type="PANTHER" id="PTHR16092">
    <property type="entry name" value="SEC3/SYNTAXIN-RELATED"/>
    <property type="match status" value="1"/>
</dbReference>
<keyword evidence="5" id="KW-0813">Transport</keyword>
<evidence type="ECO:0000313" key="19">
    <source>
        <dbReference type="Proteomes" id="UP000007110"/>
    </source>
</evidence>
<evidence type="ECO:0000256" key="4">
    <source>
        <dbReference type="ARBA" id="ARBA00006518"/>
    </source>
</evidence>
<dbReference type="RefSeq" id="XP_030836969.1">
    <property type="nucleotide sequence ID" value="XM_030981109.1"/>
</dbReference>
<comment type="subunit">
    <text evidence="13">The exocyst complex is composed of EXOC1, EXOC2, EXOC3, EXOC4, EXOC5, EXOC6, EXOC7 and EXOC8. Interacts with EEF1A1. Interacts with SLC6A9; interaction increases the transporter capacity of SLC6A9 probably by promoting its insertion into the cell membrane.</text>
</comment>
<keyword evidence="6" id="KW-1003">Cell membrane</keyword>
<evidence type="ECO:0000256" key="3">
    <source>
        <dbReference type="ARBA" id="ARBA00004556"/>
    </source>
</evidence>
<name>A0A7M7NI57_STRPU</name>
<evidence type="ECO:0000256" key="13">
    <source>
        <dbReference type="ARBA" id="ARBA00061758"/>
    </source>
</evidence>
<evidence type="ECO:0000256" key="12">
    <source>
        <dbReference type="ARBA" id="ARBA00023136"/>
    </source>
</evidence>
<evidence type="ECO:0000256" key="6">
    <source>
        <dbReference type="ARBA" id="ARBA00022475"/>
    </source>
</evidence>
<feature type="domain" description="Exocyst complex component Sec3 PIP2-binding N-terminal" evidence="17">
    <location>
        <begin position="31"/>
        <end position="121"/>
    </location>
</feature>
<dbReference type="GO" id="GO:0000145">
    <property type="term" value="C:exocyst"/>
    <property type="evidence" value="ECO:0007669"/>
    <property type="project" value="InterPro"/>
</dbReference>
<dbReference type="PANTHER" id="PTHR16092:SF14">
    <property type="entry name" value="EXOCYST COMPLEX COMPONENT 1 ISOFORM X1"/>
    <property type="match status" value="1"/>
</dbReference>
<comment type="subcellular location">
    <subcellularLocation>
        <location evidence="1">Cell membrane</location>
    </subcellularLocation>
    <subcellularLocation>
        <location evidence="3">Cytoplasm</location>
        <location evidence="3">Perinuclear region</location>
    </subcellularLocation>
    <subcellularLocation>
        <location evidence="2">Midbody</location>
        <location evidence="2">Midbody ring</location>
    </subcellularLocation>
</comment>
<keyword evidence="11" id="KW-0175">Coiled coil</keyword>
<dbReference type="GeneID" id="582238"/>
<feature type="region of interest" description="Disordered" evidence="16">
    <location>
        <begin position="446"/>
        <end position="471"/>
    </location>
</feature>
<evidence type="ECO:0000256" key="15">
    <source>
        <dbReference type="ARBA" id="ARBA00079611"/>
    </source>
</evidence>
<dbReference type="CDD" id="cd14683">
    <property type="entry name" value="PH-EXOC1"/>
    <property type="match status" value="1"/>
</dbReference>
<dbReference type="GO" id="GO:0006887">
    <property type="term" value="P:exocytosis"/>
    <property type="evidence" value="ECO:0007669"/>
    <property type="project" value="UniProtKB-KW"/>
</dbReference>
<dbReference type="InterPro" id="IPR048628">
    <property type="entry name" value="Sec3_C"/>
</dbReference>
<evidence type="ECO:0000256" key="9">
    <source>
        <dbReference type="ARBA" id="ARBA00022553"/>
    </source>
</evidence>
<proteinExistence type="inferred from homology"/>
<evidence type="ECO:0000256" key="8">
    <source>
        <dbReference type="ARBA" id="ARBA00022490"/>
    </source>
</evidence>
<evidence type="ECO:0000259" key="17">
    <source>
        <dbReference type="SMART" id="SM01313"/>
    </source>
</evidence>
<accession>A0A7M7NI57</accession>
<dbReference type="InterPro" id="IPR019160">
    <property type="entry name" value="Sec3_CC"/>
</dbReference>
<evidence type="ECO:0000256" key="1">
    <source>
        <dbReference type="ARBA" id="ARBA00004236"/>
    </source>
</evidence>
<protein>
    <recommendedName>
        <fullName evidence="14">Exocyst complex component 1</fullName>
    </recommendedName>
    <alternativeName>
        <fullName evidence="15">Exocyst complex component Sec3</fullName>
    </alternativeName>
</protein>
<dbReference type="GO" id="GO:0048471">
    <property type="term" value="C:perinuclear region of cytoplasm"/>
    <property type="evidence" value="ECO:0007669"/>
    <property type="project" value="UniProtKB-SubCell"/>
</dbReference>
<keyword evidence="10" id="KW-0653">Protein transport</keyword>
<keyword evidence="9" id="KW-0597">Phosphoprotein</keyword>
<keyword evidence="8" id="KW-0963">Cytoplasm</keyword>
<evidence type="ECO:0000313" key="18">
    <source>
        <dbReference type="EnsemblMetazoa" id="XP_030836969"/>
    </source>
</evidence>
<keyword evidence="12" id="KW-0472">Membrane</keyword>
<dbReference type="EnsemblMetazoa" id="XM_030981109">
    <property type="protein sequence ID" value="XP_030836969"/>
    <property type="gene ID" value="LOC582238"/>
</dbReference>
<dbReference type="Pfam" id="PF20654">
    <property type="entry name" value="Sec3_C-term"/>
    <property type="match status" value="1"/>
</dbReference>
<dbReference type="AlphaFoldDB" id="A0A7M7NI57"/>
<organism evidence="18 19">
    <name type="scientific">Strongylocentrotus purpuratus</name>
    <name type="common">Purple sea urchin</name>
    <dbReference type="NCBI Taxonomy" id="7668"/>
    <lineage>
        <taxon>Eukaryota</taxon>
        <taxon>Metazoa</taxon>
        <taxon>Echinodermata</taxon>
        <taxon>Eleutherozoa</taxon>
        <taxon>Echinozoa</taxon>
        <taxon>Echinoidea</taxon>
        <taxon>Euechinoidea</taxon>
        <taxon>Echinacea</taxon>
        <taxon>Camarodonta</taxon>
        <taxon>Echinidea</taxon>
        <taxon>Strongylocentrotidae</taxon>
        <taxon>Strongylocentrotus</taxon>
    </lineage>
</organism>
<evidence type="ECO:0000256" key="16">
    <source>
        <dbReference type="SAM" id="MobiDB-lite"/>
    </source>
</evidence>
<dbReference type="Pfam" id="PF15277">
    <property type="entry name" value="Sec3-PIP2_bind"/>
    <property type="match status" value="1"/>
</dbReference>
<dbReference type="GO" id="GO:0005886">
    <property type="term" value="C:plasma membrane"/>
    <property type="evidence" value="ECO:0007669"/>
    <property type="project" value="UniProtKB-SubCell"/>
</dbReference>
<keyword evidence="19" id="KW-1185">Reference proteome</keyword>
<evidence type="ECO:0000256" key="11">
    <source>
        <dbReference type="ARBA" id="ARBA00023054"/>
    </source>
</evidence>
<dbReference type="Pfam" id="PF09763">
    <property type="entry name" value="Sec3_CC"/>
    <property type="match status" value="1"/>
</dbReference>
<dbReference type="CTD" id="55763"/>
<sequence>MTAIRHTLQRDVFLPNDERLIGVVHVSKAGKKKKVSFLCATVTTDQPAQVCLHKVKKTDKDAYKKRQSWPLAELKICDGKDPKTDVPDFDLHFEKVYKWIASNVAEKNAFMSSLWKLSQRYLKQLKKPDFINVKPALLEEYLSLDQAKVAQSEDDLNNEDYQALSGREEADLERMMAECEFAIGNAEAFIERLANDLSVLDGANIHSIIESQQEVARLMFLLDDSLREVNKVDSSLDEYDKMLEGVRVHMEIMEQKDSMIQIQSQNHGQLLSGVETIMQKLDMPHQQQLALLDRDLGSPKGIMDCTAAAQVLQEKMDAELLPGLGKMRAVVEQRELLTNLQEKFAQRLAIHLNNVFIQQGADMSEMMHTLGNRLTLPKHFTFHRDLIPYAELMQWLRKADRTSFQQLGKIYTDNLKKVYERELKDFFERARQAVMMKGKTADIKKYGLKGDKGSTTPEPSRGGARTKTGTPSLQEFSANLKAAETDLNEKQKFDMVFTQLLNEIQPMCNSEQDFCTKFFGYGLDTEGVDAEFFPMADQVDGGSFSRYKKHEGHEERKGVAFALNPELRKVMGELFQCLEPEFKSFVTFSERMDNFNSVYMLVRISPHVMSSETQAKSASYFSIIMANCLVEVKRNFDKYMDNLIRSVEETRISKKSKCGILPFVKEFETFACQAESVFKGSDLRGNLDKAYAKLALAQFRIIHRVALEHQKTPSDVIIFENFHHVHDVLSRLKITCLESERKEAKQQYQDHLQSYVRDSLGRPMEKLNHFFEGIQVLVSQGVKEEEVGYQIQFSKQELRKIIKEYPQKEVKKNLDNLIKKVEKTLCEEENLIQVVWRMMQEDFIRQYKHIETMIGRCYPGSKIFLEFTIQDVLQFFTDIAQSH</sequence>
<evidence type="ECO:0000256" key="2">
    <source>
        <dbReference type="ARBA" id="ARBA00004476"/>
    </source>
</evidence>
<dbReference type="GO" id="GO:0090543">
    <property type="term" value="C:Flemming body"/>
    <property type="evidence" value="ECO:0007669"/>
    <property type="project" value="UniProtKB-SubCell"/>
</dbReference>
<dbReference type="InterPro" id="IPR028258">
    <property type="entry name" value="Sec3-PIP2_bind"/>
</dbReference>
<evidence type="ECO:0000256" key="5">
    <source>
        <dbReference type="ARBA" id="ARBA00022448"/>
    </source>
</evidence>
<evidence type="ECO:0000256" key="7">
    <source>
        <dbReference type="ARBA" id="ARBA00022483"/>
    </source>
</evidence>
<dbReference type="FunFam" id="2.30.29.90:FF:000001">
    <property type="entry name" value="exocyst complex component 1 isoform X1"/>
    <property type="match status" value="1"/>
</dbReference>
<dbReference type="Gene3D" id="2.30.29.90">
    <property type="match status" value="1"/>
</dbReference>
<reference evidence="18" key="2">
    <citation type="submission" date="2021-01" db="UniProtKB">
        <authorList>
            <consortium name="EnsemblMetazoa"/>
        </authorList>
    </citation>
    <scope>IDENTIFICATION</scope>
</reference>
<comment type="similarity">
    <text evidence="4">Belongs to the SEC3 family.</text>
</comment>